<evidence type="ECO:0000313" key="3">
    <source>
        <dbReference type="Proteomes" id="UP000078540"/>
    </source>
</evidence>
<name>A0A195BK41_9HYME</name>
<evidence type="ECO:0000313" key="2">
    <source>
        <dbReference type="EMBL" id="KYM85653.1"/>
    </source>
</evidence>
<proteinExistence type="predicted"/>
<evidence type="ECO:0000256" key="1">
    <source>
        <dbReference type="SAM" id="MobiDB-lite"/>
    </source>
</evidence>
<feature type="region of interest" description="Disordered" evidence="1">
    <location>
        <begin position="133"/>
        <end position="153"/>
    </location>
</feature>
<reference evidence="2 3" key="1">
    <citation type="submission" date="2015-09" db="EMBL/GenBank/DDBJ databases">
        <title>Atta colombica WGS genome.</title>
        <authorList>
            <person name="Nygaard S."/>
            <person name="Hu H."/>
            <person name="Boomsma J."/>
            <person name="Zhang G."/>
        </authorList>
    </citation>
    <scope>NUCLEOTIDE SEQUENCE [LARGE SCALE GENOMIC DNA]</scope>
    <source>
        <strain evidence="2">Treedump-2</strain>
        <tissue evidence="2">Whole body</tissue>
    </source>
</reference>
<sequence>MRSSKTRRKSKLCFKSVSKLQELHGGSVSARGPGRSGIDFGRKVNPTSVATAREAARYLDPTNKKPGPLPKAAINSLSRIFDLLPSSDPPSDPLWMDAFQYPAGLPFEAHVQKTKYENCRSIDTQKLITLISRDERSSITAPPSSRNKVRNPT</sequence>
<protein>
    <submittedName>
        <fullName evidence="2">Uncharacterized protein</fullName>
    </submittedName>
</protein>
<dbReference type="EMBL" id="KQ976450">
    <property type="protein sequence ID" value="KYM85653.1"/>
    <property type="molecule type" value="Genomic_DNA"/>
</dbReference>
<accession>A0A195BK41</accession>
<dbReference type="AlphaFoldDB" id="A0A195BK41"/>
<feature type="compositionally biased region" description="Polar residues" evidence="1">
    <location>
        <begin position="138"/>
        <end position="153"/>
    </location>
</feature>
<organism evidence="2 3">
    <name type="scientific">Atta colombica</name>
    <dbReference type="NCBI Taxonomy" id="520822"/>
    <lineage>
        <taxon>Eukaryota</taxon>
        <taxon>Metazoa</taxon>
        <taxon>Ecdysozoa</taxon>
        <taxon>Arthropoda</taxon>
        <taxon>Hexapoda</taxon>
        <taxon>Insecta</taxon>
        <taxon>Pterygota</taxon>
        <taxon>Neoptera</taxon>
        <taxon>Endopterygota</taxon>
        <taxon>Hymenoptera</taxon>
        <taxon>Apocrita</taxon>
        <taxon>Aculeata</taxon>
        <taxon>Formicoidea</taxon>
        <taxon>Formicidae</taxon>
        <taxon>Myrmicinae</taxon>
        <taxon>Atta</taxon>
    </lineage>
</organism>
<gene>
    <name evidence="2" type="ORF">ALC53_04434</name>
</gene>
<keyword evidence="3" id="KW-1185">Reference proteome</keyword>
<dbReference type="Proteomes" id="UP000078540">
    <property type="component" value="Unassembled WGS sequence"/>
</dbReference>